<protein>
    <submittedName>
        <fullName evidence="7">PLP-dependent aminotransferase family protein</fullName>
    </submittedName>
</protein>
<dbReference type="InterPro" id="IPR015424">
    <property type="entry name" value="PyrdxlP-dep_Trfase"/>
</dbReference>
<dbReference type="AlphaFoldDB" id="A0AAJ5WCB0"/>
<evidence type="ECO:0000313" key="8">
    <source>
        <dbReference type="Proteomes" id="UP001214530"/>
    </source>
</evidence>
<dbReference type="GO" id="GO:0008483">
    <property type="term" value="F:transaminase activity"/>
    <property type="evidence" value="ECO:0007669"/>
    <property type="project" value="UniProtKB-KW"/>
</dbReference>
<dbReference type="Gene3D" id="1.10.10.10">
    <property type="entry name" value="Winged helix-like DNA-binding domain superfamily/Winged helix DNA-binding domain"/>
    <property type="match status" value="1"/>
</dbReference>
<keyword evidence="4" id="KW-0238">DNA-binding</keyword>
<dbReference type="GO" id="GO:0003677">
    <property type="term" value="F:DNA binding"/>
    <property type="evidence" value="ECO:0007669"/>
    <property type="project" value="UniProtKB-KW"/>
</dbReference>
<keyword evidence="7" id="KW-0032">Aminotransferase</keyword>
<evidence type="ECO:0000256" key="1">
    <source>
        <dbReference type="ARBA" id="ARBA00005384"/>
    </source>
</evidence>
<keyword evidence="7" id="KW-0808">Transferase</keyword>
<feature type="domain" description="HTH gntR-type" evidence="6">
    <location>
        <begin position="17"/>
        <end position="85"/>
    </location>
</feature>
<dbReference type="SMART" id="SM00345">
    <property type="entry name" value="HTH_GNTR"/>
    <property type="match status" value="1"/>
</dbReference>
<evidence type="ECO:0000256" key="5">
    <source>
        <dbReference type="ARBA" id="ARBA00023163"/>
    </source>
</evidence>
<name>A0AAJ5WCB0_9SPHI</name>
<sequence length="489" mass="55544">MKNKYTFDWLIPNLNNAKCTSQIVDFIIQAISSKELMAGDLIPPYRALAKINKVSESSVRRAYTKLIDTNWLTSAKGSGTSVSLTNPSEDLTPRTSGFTERFSAGMAIKNKDAQSEKKVDQPFSGVGTDFPSPASFPEEKFSEYYTRFRTASKALSQAELLMEYEALYLKDAIVQNLNRKRGFGLKHNMLEIVHSRKSSLNRVFKVLLNPGDVVINTSPHDIKLAAALEKHGARVYTLNRKDPDFIDRFDQILQYTAVRAIHIRPQCSFPESYALSEADCNRLIELAKYHRVCIIEEEDDHEFWYGNEPYRSLARYNHGGFVIYMGALSKATPDTTALRLVVASSQFMTEFLALPRQSIESRDIIKEKAIAEMIKNGDMAEYAREIRLKSRAYRDQLHLILSNHLHKYISYEIPQNGLTFWLKFDDNIDLNVVLNKLDMMGITVPYHPNNHKTKDKVNHMMLGFGAFDIHEAEGGASMLGQIISGLHPK</sequence>
<reference evidence="7" key="1">
    <citation type="submission" date="2023-03" db="EMBL/GenBank/DDBJ databases">
        <title>Andean soil-derived lignocellulolytic bacterial consortium as a source of novel taxa and putative plastic-active enzymes.</title>
        <authorList>
            <person name="Diaz-Garcia L."/>
            <person name="Chuvochina M."/>
            <person name="Feuerriegel G."/>
            <person name="Bunk B."/>
            <person name="Sproer C."/>
            <person name="Streit W.R."/>
            <person name="Rodriguez L.M."/>
            <person name="Overmann J."/>
            <person name="Jimenez D.J."/>
        </authorList>
    </citation>
    <scope>NUCLEOTIDE SEQUENCE</scope>
    <source>
        <strain evidence="7">MAG 3858</strain>
    </source>
</reference>
<dbReference type="GO" id="GO:0003700">
    <property type="term" value="F:DNA-binding transcription factor activity"/>
    <property type="evidence" value="ECO:0007669"/>
    <property type="project" value="InterPro"/>
</dbReference>
<proteinExistence type="inferred from homology"/>
<evidence type="ECO:0000259" key="6">
    <source>
        <dbReference type="PROSITE" id="PS50949"/>
    </source>
</evidence>
<dbReference type="InterPro" id="IPR051446">
    <property type="entry name" value="HTH_trans_reg/aminotransferase"/>
</dbReference>
<evidence type="ECO:0000313" key="7">
    <source>
        <dbReference type="EMBL" id="WEK20849.1"/>
    </source>
</evidence>
<keyword evidence="2" id="KW-0663">Pyridoxal phosphate</keyword>
<dbReference type="InterPro" id="IPR015421">
    <property type="entry name" value="PyrdxlP-dep_Trfase_major"/>
</dbReference>
<keyword evidence="3" id="KW-0805">Transcription regulation</keyword>
<keyword evidence="5" id="KW-0804">Transcription</keyword>
<dbReference type="InterPro" id="IPR036388">
    <property type="entry name" value="WH-like_DNA-bd_sf"/>
</dbReference>
<dbReference type="Proteomes" id="UP001214530">
    <property type="component" value="Chromosome"/>
</dbReference>
<dbReference type="PROSITE" id="PS50949">
    <property type="entry name" value="HTH_GNTR"/>
    <property type="match status" value="1"/>
</dbReference>
<evidence type="ECO:0000256" key="2">
    <source>
        <dbReference type="ARBA" id="ARBA00022898"/>
    </source>
</evidence>
<dbReference type="Pfam" id="PF00392">
    <property type="entry name" value="GntR"/>
    <property type="match status" value="1"/>
</dbReference>
<comment type="similarity">
    <text evidence="1">In the C-terminal section; belongs to the class-I pyridoxal-phosphate-dependent aminotransferase family.</text>
</comment>
<dbReference type="SUPFAM" id="SSF46785">
    <property type="entry name" value="Winged helix' DNA-binding domain"/>
    <property type="match status" value="1"/>
</dbReference>
<dbReference type="InterPro" id="IPR036390">
    <property type="entry name" value="WH_DNA-bd_sf"/>
</dbReference>
<organism evidence="7 8">
    <name type="scientific">Candidatus Pedobacter colombiensis</name>
    <dbReference type="NCBI Taxonomy" id="3121371"/>
    <lineage>
        <taxon>Bacteria</taxon>
        <taxon>Pseudomonadati</taxon>
        <taxon>Bacteroidota</taxon>
        <taxon>Sphingobacteriia</taxon>
        <taxon>Sphingobacteriales</taxon>
        <taxon>Sphingobacteriaceae</taxon>
        <taxon>Pedobacter</taxon>
    </lineage>
</organism>
<evidence type="ECO:0000256" key="4">
    <source>
        <dbReference type="ARBA" id="ARBA00023125"/>
    </source>
</evidence>
<dbReference type="SUPFAM" id="SSF53383">
    <property type="entry name" value="PLP-dependent transferases"/>
    <property type="match status" value="1"/>
</dbReference>
<dbReference type="PANTHER" id="PTHR46577:SF2">
    <property type="entry name" value="TRANSCRIPTIONAL REGULATORY PROTEIN"/>
    <property type="match status" value="1"/>
</dbReference>
<accession>A0AAJ5WCB0</accession>
<dbReference type="EMBL" id="CP119313">
    <property type="protein sequence ID" value="WEK20849.1"/>
    <property type="molecule type" value="Genomic_DNA"/>
</dbReference>
<dbReference type="InterPro" id="IPR000524">
    <property type="entry name" value="Tscrpt_reg_HTH_GntR"/>
</dbReference>
<dbReference type="Gene3D" id="3.40.640.10">
    <property type="entry name" value="Type I PLP-dependent aspartate aminotransferase-like (Major domain)"/>
    <property type="match status" value="1"/>
</dbReference>
<gene>
    <name evidence="7" type="ORF">P0Y49_06830</name>
</gene>
<dbReference type="PANTHER" id="PTHR46577">
    <property type="entry name" value="HTH-TYPE TRANSCRIPTIONAL REGULATORY PROTEIN GABR"/>
    <property type="match status" value="1"/>
</dbReference>
<evidence type="ECO:0000256" key="3">
    <source>
        <dbReference type="ARBA" id="ARBA00023015"/>
    </source>
</evidence>